<dbReference type="SMART" id="SM00388">
    <property type="entry name" value="HisKA"/>
    <property type="match status" value="4"/>
</dbReference>
<dbReference type="Gene3D" id="3.30.450.40">
    <property type="match status" value="2"/>
</dbReference>
<evidence type="ECO:0000256" key="3">
    <source>
        <dbReference type="ARBA" id="ARBA00022553"/>
    </source>
</evidence>
<evidence type="ECO:0000256" key="7">
    <source>
        <dbReference type="ARBA" id="ARBA00022840"/>
    </source>
</evidence>
<dbReference type="Pfam" id="PF13185">
    <property type="entry name" value="GAF_2"/>
    <property type="match status" value="2"/>
</dbReference>
<dbReference type="InterPro" id="IPR011006">
    <property type="entry name" value="CheY-like_superfamily"/>
</dbReference>
<feature type="coiled-coil region" evidence="10">
    <location>
        <begin position="339"/>
        <end position="366"/>
    </location>
</feature>
<dbReference type="PANTHER" id="PTHR43547:SF2">
    <property type="entry name" value="HYBRID SIGNAL TRANSDUCTION HISTIDINE KINASE C"/>
    <property type="match status" value="1"/>
</dbReference>
<dbReference type="PRINTS" id="PR00344">
    <property type="entry name" value="BCTRLSENSOR"/>
</dbReference>
<keyword evidence="3 9" id="KW-0597">Phosphoprotein</keyword>
<dbReference type="FunFam" id="3.30.565.10:FF:000037">
    <property type="entry name" value="Hybrid sensor histidine kinase/response regulator"/>
    <property type="match status" value="2"/>
</dbReference>
<dbReference type="Pfam" id="PF00072">
    <property type="entry name" value="Response_reg"/>
    <property type="match status" value="2"/>
</dbReference>
<dbReference type="InterPro" id="IPR001789">
    <property type="entry name" value="Sig_transdc_resp-reg_receiver"/>
</dbReference>
<feature type="compositionally biased region" description="Low complexity" evidence="11">
    <location>
        <begin position="1"/>
        <end position="17"/>
    </location>
</feature>
<dbReference type="CDD" id="cd00075">
    <property type="entry name" value="HATPase"/>
    <property type="match status" value="2"/>
</dbReference>
<keyword evidence="4" id="KW-0808">Transferase</keyword>
<feature type="modified residue" description="4-aspartylphosphate" evidence="9">
    <location>
        <position position="1716"/>
    </location>
</feature>
<dbReference type="Gene3D" id="3.30.565.10">
    <property type="entry name" value="Histidine kinase-like ATPase, C-terminal domain"/>
    <property type="match status" value="4"/>
</dbReference>
<dbReference type="PROSITE" id="PS50110">
    <property type="entry name" value="RESPONSE_REGULATORY"/>
    <property type="match status" value="2"/>
</dbReference>
<evidence type="ECO:0000313" key="14">
    <source>
        <dbReference type="EMBL" id="RKH46862.1"/>
    </source>
</evidence>
<dbReference type="InterPro" id="IPR004358">
    <property type="entry name" value="Sig_transdc_His_kin-like_C"/>
</dbReference>
<evidence type="ECO:0000256" key="2">
    <source>
        <dbReference type="ARBA" id="ARBA00012438"/>
    </source>
</evidence>
<dbReference type="SMART" id="SM00387">
    <property type="entry name" value="HATPase_c"/>
    <property type="match status" value="4"/>
</dbReference>
<dbReference type="SUPFAM" id="SSF55874">
    <property type="entry name" value="ATPase domain of HSP90 chaperone/DNA topoisomerase II/histidine kinase"/>
    <property type="match status" value="4"/>
</dbReference>
<dbReference type="SUPFAM" id="SSF55781">
    <property type="entry name" value="GAF domain-like"/>
    <property type="match status" value="2"/>
</dbReference>
<sequence length="2040" mass="221252">MSTSTRTSATAPSASETLDPLHREASAVLAGGGEMGALMRSIDWTQTPVGAPGTWPQSLRTAVSILLESRFPMYIAWGPKLVQFYNDGYRPVLGATKHPAAMGHTAQSTFAESWHIIGPMFEGVRQGTAVGSEDWMLPLDRNGYLEECYFTYSYSPIRDESGGVAGVLVTLTETTGRVIGERRLRTLRDLATRVGAVKREEDAWREAALALQANDFDVPFALLYRQGDADEGPELVATAGWGMDAAAPAALFNMDTTAPVWPFAQALGSQGPRFVPDVHARFGELPGGRWPEPPRAAWVFPITRVGAERPYGFLVAGVSARRAPDDDYRGFLGLVADHIATALGNARAYEEEKQRAEALAEIDRAKTAFFSNVSHEFRTPLTLMLGPIEDGLADAQAPLPPAQRERQELVRRNGLRLQKLVNTLLDFARLEAGRAQVSYVPTDLAALTAELASNFDSAVASAGLKLCVDCPALPEPVYVDPSMWEKVVLNLLSNAFKFTFEGEVRLALKWLGEHVEFTVEDTGTGIPEEELPRIFDRFHRVEGARGRSHEGTGIGLALVQELVHLHGGRVTVSSVLGKGSTFRILLPTGSAHLPQKPGAPVRTLTSTGIGPGAFLAELSQWNEAGPLPVAALAPTHSGIRILVADDNADMRAYLSRLLAPHWGVEVVGDGGQALEAARARPPDLILSDVMMPGVNGLQLVQALRAEERTRAIPILLLSARAGEEATIEGLSSGADDYLVKPFSANELIARVNAQLTVAKLRQEALNAERAHVAQAERLLEESRRATRQREETLAVVSHDLRSPLSTIRAATDLLQRTPAESEAGSRVHKQAHAIRRSVDRMNRLIEDLLDLASIDAGTLAIEVRPQPVEELVRDVREGFEPQAAEKGLRLIVEQEQEQEQEPGLTLGCDKERLLQALGNLLSNALKFTPPGGSIHLRVGTEPGTDALRFSVADTGPGIPASVQPHLFDRYWHAAQKRREGHGLGLSITKGIVEGHGGRIWVESAPGGGATFHFVIPREQQPPAVPAAAPAPPTARPATEEPFLQAGGDMGALMRAHDWSGNSLGLPARWPQSLRTSVSTMLRSPYPIILFWGPELRMLYNDPFRPILGAKHPQTLGARGSEALVEEWGQLGPLIQRAQDTGEPIYIEDGNVNFARRPGGLREESYFTWSYNPTIGESGEIAGLFAIASETTRQVVGDRRLGILRELSIRTALNKTVEGIFRSLEEVLCQAGHDVPFALLYVVTAEQARLVSCAGLERGVPAAPLQLALADTASSWPLASVARSAQEALVEDLAQRFGPLPGGPWPEPTTRALVLPVPMGAETETTAVLVAGLSPLRALDEEYRGFLQLLARQLAASISSARAYEQEKQRAEELARLDAAKTAFFSNVSHEFRTPLTLILGPVEDALAKTPKSLDGEPLELVRRNALRLYKMVNTLLDFSRMEAGRAQASYVPVDLASFTTSLASAFQSAVESAGLRLVVDCPPLPEPLYVDPEMWEKVVLNLLSNAVKYTYHGEIRVSLRWEDAQAVLRVQDTGVGIPEEELPRVFERFYRVRVTQGRSHEGTGIGLALVQELVKLHGGSVGVTSQLGKGTTFTLRLPRGTAHLPPDRVERTSRPRSAPAGAAPFVEEARRWSTGVNDTDVIVPDTAGTASSEAPAQEVSAELARCRILLVDDNADLRAYVAGLLKRGFPHVETATNGQDALEQARLRPPDLILSDVMMPVLDGFGLVRALRADERTRAIPIILLSARAGDEATVEGLQSGADDYLVKPFSARELLVRVRTQLDMARVRREVVRIAVEKDSLRESVRTRDEFLRLVSHELRTPVSALSLNVQSLVRSLDGTATATDAVPESARVKARTTEKHLQRLGRLVEQLLDVSELVTGPLDLSPEEVDLSALAATVVEQSREKALRADSVLTLEAPLPVVGRYDRARLHQLLDCLLDNALKFGAGKPVEVSVAREPGRVMLTVRDHGAGIGPEDQERVFGRFERAVPAKHHGGFGLGLWIARHIAEAHGGSIHLEPTEGGGATFTAVLPLDGTPGG</sequence>
<dbReference type="SUPFAM" id="SSF47384">
    <property type="entry name" value="Homodimeric domain of signal transducing histidine kinase"/>
    <property type="match status" value="4"/>
</dbReference>
<evidence type="ECO:0000256" key="11">
    <source>
        <dbReference type="SAM" id="MobiDB-lite"/>
    </source>
</evidence>
<feature type="domain" description="Histidine kinase" evidence="12">
    <location>
        <begin position="372"/>
        <end position="590"/>
    </location>
</feature>
<dbReference type="SMART" id="SM00065">
    <property type="entry name" value="GAF"/>
    <property type="match status" value="2"/>
</dbReference>
<evidence type="ECO:0000256" key="8">
    <source>
        <dbReference type="ARBA" id="ARBA00023012"/>
    </source>
</evidence>
<keyword evidence="7" id="KW-0067">ATP-binding</keyword>
<dbReference type="FunFam" id="1.10.287.130:FF:000045">
    <property type="entry name" value="Two-component system sensor histidine kinase/response regulator"/>
    <property type="match status" value="1"/>
</dbReference>
<dbReference type="FunFam" id="3.30.565.10:FF:000006">
    <property type="entry name" value="Sensor histidine kinase WalK"/>
    <property type="match status" value="1"/>
</dbReference>
<feature type="region of interest" description="Disordered" evidence="11">
    <location>
        <begin position="1598"/>
        <end position="1623"/>
    </location>
</feature>
<evidence type="ECO:0000256" key="10">
    <source>
        <dbReference type="SAM" id="Coils"/>
    </source>
</evidence>
<dbReference type="GO" id="GO:0000155">
    <property type="term" value="F:phosphorelay sensor kinase activity"/>
    <property type="evidence" value="ECO:0007669"/>
    <property type="project" value="InterPro"/>
</dbReference>
<dbReference type="Gene3D" id="3.40.50.2300">
    <property type="match status" value="2"/>
</dbReference>
<dbReference type="GO" id="GO:0005524">
    <property type="term" value="F:ATP binding"/>
    <property type="evidence" value="ECO:0007669"/>
    <property type="project" value="UniProtKB-KW"/>
</dbReference>
<dbReference type="OrthoDB" id="5523050at2"/>
<dbReference type="Pfam" id="PF00512">
    <property type="entry name" value="HisKA"/>
    <property type="match status" value="4"/>
</dbReference>
<keyword evidence="10" id="KW-0175">Coiled coil</keyword>
<dbReference type="SUPFAM" id="SSF52172">
    <property type="entry name" value="CheY-like"/>
    <property type="match status" value="2"/>
</dbReference>
<evidence type="ECO:0000259" key="13">
    <source>
        <dbReference type="PROSITE" id="PS50110"/>
    </source>
</evidence>
<dbReference type="InterPro" id="IPR003661">
    <property type="entry name" value="HisK_dim/P_dom"/>
</dbReference>
<feature type="domain" description="Histidine kinase" evidence="12">
    <location>
        <begin position="1386"/>
        <end position="1601"/>
    </location>
</feature>
<keyword evidence="6" id="KW-0418">Kinase</keyword>
<dbReference type="InterPro" id="IPR003594">
    <property type="entry name" value="HATPase_dom"/>
</dbReference>
<dbReference type="InterPro" id="IPR036097">
    <property type="entry name" value="HisK_dim/P_sf"/>
</dbReference>
<dbReference type="Proteomes" id="UP000273405">
    <property type="component" value="Unassembled WGS sequence"/>
</dbReference>
<organism evidence="14 15">
    <name type="scientific">Corallococcus sicarius</name>
    <dbReference type="NCBI Taxonomy" id="2316726"/>
    <lineage>
        <taxon>Bacteria</taxon>
        <taxon>Pseudomonadati</taxon>
        <taxon>Myxococcota</taxon>
        <taxon>Myxococcia</taxon>
        <taxon>Myxococcales</taxon>
        <taxon>Cystobacterineae</taxon>
        <taxon>Myxococcaceae</taxon>
        <taxon>Corallococcus</taxon>
    </lineage>
</organism>
<dbReference type="SMART" id="SM00448">
    <property type="entry name" value="REC"/>
    <property type="match status" value="2"/>
</dbReference>
<feature type="modified residue" description="4-aspartylphosphate" evidence="9">
    <location>
        <position position="688"/>
    </location>
</feature>
<evidence type="ECO:0000259" key="12">
    <source>
        <dbReference type="PROSITE" id="PS50109"/>
    </source>
</evidence>
<keyword evidence="5" id="KW-0547">Nucleotide-binding</keyword>
<keyword evidence="15" id="KW-1185">Reference proteome</keyword>
<evidence type="ECO:0000256" key="9">
    <source>
        <dbReference type="PROSITE-ProRule" id="PRU00169"/>
    </source>
</evidence>
<name>A0A3A8P373_9BACT</name>
<dbReference type="CDD" id="cd00082">
    <property type="entry name" value="HisKA"/>
    <property type="match status" value="4"/>
</dbReference>
<evidence type="ECO:0000256" key="4">
    <source>
        <dbReference type="ARBA" id="ARBA00022679"/>
    </source>
</evidence>
<dbReference type="InterPro" id="IPR036890">
    <property type="entry name" value="HATPase_C_sf"/>
</dbReference>
<evidence type="ECO:0000313" key="15">
    <source>
        <dbReference type="Proteomes" id="UP000273405"/>
    </source>
</evidence>
<evidence type="ECO:0000256" key="6">
    <source>
        <dbReference type="ARBA" id="ARBA00022777"/>
    </source>
</evidence>
<dbReference type="InterPro" id="IPR005467">
    <property type="entry name" value="His_kinase_dom"/>
</dbReference>
<dbReference type="Gene3D" id="3.30.450.20">
    <property type="entry name" value="PAS domain"/>
    <property type="match status" value="2"/>
</dbReference>
<feature type="domain" description="Response regulatory" evidence="13">
    <location>
        <begin position="640"/>
        <end position="755"/>
    </location>
</feature>
<dbReference type="InterPro" id="IPR029016">
    <property type="entry name" value="GAF-like_dom_sf"/>
</dbReference>
<gene>
    <name evidence="14" type="ORF">D7X12_04505</name>
</gene>
<proteinExistence type="predicted"/>
<evidence type="ECO:0000256" key="5">
    <source>
        <dbReference type="ARBA" id="ARBA00022741"/>
    </source>
</evidence>
<reference evidence="15" key="1">
    <citation type="submission" date="2018-09" db="EMBL/GenBank/DDBJ databases">
        <authorList>
            <person name="Livingstone P.G."/>
            <person name="Whitworth D.E."/>
        </authorList>
    </citation>
    <scope>NUCLEOTIDE SEQUENCE [LARGE SCALE GENOMIC DNA]</scope>
    <source>
        <strain evidence="15">CA040B</strain>
    </source>
</reference>
<keyword evidence="8" id="KW-0902">Two-component regulatory system</keyword>
<dbReference type="PANTHER" id="PTHR43547">
    <property type="entry name" value="TWO-COMPONENT HISTIDINE KINASE"/>
    <property type="match status" value="1"/>
</dbReference>
<feature type="coiled-coil region" evidence="10">
    <location>
        <begin position="750"/>
        <end position="785"/>
    </location>
</feature>
<dbReference type="RefSeq" id="WP_120624029.1">
    <property type="nucleotide sequence ID" value="NZ_RAWG01000017.1"/>
</dbReference>
<accession>A0A3A8P373</accession>
<dbReference type="InterPro" id="IPR003018">
    <property type="entry name" value="GAF"/>
</dbReference>
<dbReference type="CDD" id="cd17574">
    <property type="entry name" value="REC_OmpR"/>
    <property type="match status" value="2"/>
</dbReference>
<dbReference type="Pfam" id="PF02518">
    <property type="entry name" value="HATPase_c"/>
    <property type="match status" value="4"/>
</dbReference>
<dbReference type="Gene3D" id="1.10.287.130">
    <property type="match status" value="4"/>
</dbReference>
<protein>
    <recommendedName>
        <fullName evidence="2">histidine kinase</fullName>
        <ecNumber evidence="2">2.7.13.3</ecNumber>
    </recommendedName>
</protein>
<dbReference type="EMBL" id="RAWG01000017">
    <property type="protein sequence ID" value="RKH46862.1"/>
    <property type="molecule type" value="Genomic_DNA"/>
</dbReference>
<feature type="domain" description="Response regulatory" evidence="13">
    <location>
        <begin position="1667"/>
        <end position="1783"/>
    </location>
</feature>
<dbReference type="EC" id="2.7.13.3" evidence="2"/>
<evidence type="ECO:0000256" key="1">
    <source>
        <dbReference type="ARBA" id="ARBA00000085"/>
    </source>
</evidence>
<comment type="caution">
    <text evidence="14">The sequence shown here is derived from an EMBL/GenBank/DDBJ whole genome shotgun (WGS) entry which is preliminary data.</text>
</comment>
<feature type="domain" description="Histidine kinase" evidence="12">
    <location>
        <begin position="795"/>
        <end position="1019"/>
    </location>
</feature>
<feature type="region of interest" description="Disordered" evidence="11">
    <location>
        <begin position="1"/>
        <end position="20"/>
    </location>
</feature>
<comment type="catalytic activity">
    <reaction evidence="1">
        <text>ATP + protein L-histidine = ADP + protein N-phospho-L-histidine.</text>
        <dbReference type="EC" id="2.7.13.3"/>
    </reaction>
</comment>
<dbReference type="PROSITE" id="PS50109">
    <property type="entry name" value="HIS_KIN"/>
    <property type="match status" value="4"/>
</dbReference>
<feature type="domain" description="Histidine kinase" evidence="12">
    <location>
        <begin position="1815"/>
        <end position="2036"/>
    </location>
</feature>
<dbReference type="CDD" id="cd16922">
    <property type="entry name" value="HATPase_EvgS-ArcB-TorS-like"/>
    <property type="match status" value="2"/>
</dbReference>